<keyword evidence="2" id="KW-0677">Repeat</keyword>
<dbReference type="SUPFAM" id="SSF90229">
    <property type="entry name" value="CCCH zinc finger"/>
    <property type="match status" value="3"/>
</dbReference>
<evidence type="ECO:0000256" key="3">
    <source>
        <dbReference type="ARBA" id="ARBA00022771"/>
    </source>
</evidence>
<keyword evidence="4 5" id="KW-0862">Zinc</keyword>
<dbReference type="STRING" id="353152.Q5CYT2"/>
<dbReference type="Pfam" id="PF00642">
    <property type="entry name" value="zf-CCCH"/>
    <property type="match status" value="1"/>
</dbReference>
<evidence type="ECO:0000313" key="9">
    <source>
        <dbReference type="Proteomes" id="UP000006726"/>
    </source>
</evidence>
<feature type="domain" description="C3H1-type" evidence="7">
    <location>
        <begin position="92"/>
        <end position="119"/>
    </location>
</feature>
<feature type="domain" description="C3H1-type" evidence="7">
    <location>
        <begin position="127"/>
        <end position="154"/>
    </location>
</feature>
<dbReference type="RefSeq" id="XP_628298.1">
    <property type="nucleotide sequence ID" value="XM_628296.1"/>
</dbReference>
<dbReference type="Gene3D" id="4.10.1000.10">
    <property type="entry name" value="Zinc finger, CCCH-type"/>
    <property type="match status" value="3"/>
</dbReference>
<dbReference type="InterPro" id="IPR036855">
    <property type="entry name" value="Znf_CCCH_sf"/>
</dbReference>
<dbReference type="EMBL" id="AAEE01000001">
    <property type="protein sequence ID" value="EAK90681.1"/>
    <property type="molecule type" value="Genomic_DNA"/>
</dbReference>
<dbReference type="GO" id="GO:0003729">
    <property type="term" value="F:mRNA binding"/>
    <property type="evidence" value="ECO:0007669"/>
    <property type="project" value="InterPro"/>
</dbReference>
<dbReference type="PANTHER" id="PTHR12547">
    <property type="entry name" value="CCCH ZINC FINGER/TIS11-RELATED"/>
    <property type="match status" value="1"/>
</dbReference>
<protein>
    <submittedName>
        <fullName evidence="8">3CCCH domain containing protein</fullName>
    </submittedName>
</protein>
<keyword evidence="3 5" id="KW-0863">Zinc-finger</keyword>
<feature type="zinc finger region" description="C3H1-type" evidence="5">
    <location>
        <begin position="162"/>
        <end position="190"/>
    </location>
</feature>
<feature type="domain" description="C3H1-type" evidence="7">
    <location>
        <begin position="162"/>
        <end position="190"/>
    </location>
</feature>
<dbReference type="Pfam" id="PF25427">
    <property type="entry name" value="zf-CCCH_UNK"/>
    <property type="match status" value="1"/>
</dbReference>
<dbReference type="Proteomes" id="UP000006726">
    <property type="component" value="Chromosome 7"/>
</dbReference>
<dbReference type="GeneID" id="3371778"/>
<evidence type="ECO:0000313" key="8">
    <source>
        <dbReference type="EMBL" id="EAK90681.1"/>
    </source>
</evidence>
<dbReference type="AlphaFoldDB" id="Q5CYT2"/>
<proteinExistence type="predicted"/>
<dbReference type="InParanoid" id="Q5CYT2"/>
<dbReference type="KEGG" id="cpv:cgd7_1120"/>
<feature type="non-terminal residue" evidence="8">
    <location>
        <position position="1"/>
    </location>
</feature>
<keyword evidence="1 5" id="KW-0479">Metal-binding</keyword>
<dbReference type="OrthoDB" id="430732at2759"/>
<dbReference type="SMART" id="SM00356">
    <property type="entry name" value="ZnF_C3H1"/>
    <property type="match status" value="3"/>
</dbReference>
<evidence type="ECO:0000256" key="6">
    <source>
        <dbReference type="SAM" id="MobiDB-lite"/>
    </source>
</evidence>
<dbReference type="InterPro" id="IPR045877">
    <property type="entry name" value="ZFP36-like"/>
</dbReference>
<evidence type="ECO:0000256" key="5">
    <source>
        <dbReference type="PROSITE-ProRule" id="PRU00723"/>
    </source>
</evidence>
<name>Q5CYT2_CRYPI</name>
<evidence type="ECO:0000256" key="4">
    <source>
        <dbReference type="ARBA" id="ARBA00022833"/>
    </source>
</evidence>
<accession>Q5CYT2</accession>
<evidence type="ECO:0000256" key="1">
    <source>
        <dbReference type="ARBA" id="ARBA00022723"/>
    </source>
</evidence>
<feature type="region of interest" description="Disordered" evidence="6">
    <location>
        <begin position="245"/>
        <end position="273"/>
    </location>
</feature>
<gene>
    <name evidence="8" type="ORF">cgd7_1120</name>
</gene>
<organism evidence="8 9">
    <name type="scientific">Cryptosporidium parvum (strain Iowa II)</name>
    <dbReference type="NCBI Taxonomy" id="353152"/>
    <lineage>
        <taxon>Eukaryota</taxon>
        <taxon>Sar</taxon>
        <taxon>Alveolata</taxon>
        <taxon>Apicomplexa</taxon>
        <taxon>Conoidasida</taxon>
        <taxon>Coccidia</taxon>
        <taxon>Eucoccidiorida</taxon>
        <taxon>Eimeriorina</taxon>
        <taxon>Cryptosporidiidae</taxon>
        <taxon>Cryptosporidium</taxon>
    </lineage>
</organism>
<dbReference type="PROSITE" id="PS50103">
    <property type="entry name" value="ZF_C3H1"/>
    <property type="match status" value="3"/>
</dbReference>
<feature type="zinc finger region" description="C3H1-type" evidence="5">
    <location>
        <begin position="92"/>
        <end position="119"/>
    </location>
</feature>
<feature type="compositionally biased region" description="Low complexity" evidence="6">
    <location>
        <begin position="325"/>
        <end position="334"/>
    </location>
</feature>
<dbReference type="InterPro" id="IPR000571">
    <property type="entry name" value="Znf_CCCH"/>
</dbReference>
<comment type="caution">
    <text evidence="8">The sequence shown here is derived from an EMBL/GenBank/DDBJ whole genome shotgun (WGS) entry which is preliminary data.</text>
</comment>
<evidence type="ECO:0000259" key="7">
    <source>
        <dbReference type="PROSITE" id="PS50103"/>
    </source>
</evidence>
<dbReference type="PANTHER" id="PTHR12547:SF18">
    <property type="entry name" value="PROTEIN TIS11"/>
    <property type="match status" value="1"/>
</dbReference>
<sequence length="591" mass="65441">FPDSTINNSEAKMDNAFNTNLYGVSTEPIPSMISLGGLNGNLTRNNGERIIESLVSGGVDGNNTLGSRFDGQDDSVTADVDTEGSEESHNQYWKTKLCLMFSKGACKNGDNCRFAHGSEDLRTPVNLKKTKLCPFWLSSACSIGENCPFAHGTTELRVTNDFYKTSVCRYWKMGVKCDAGVLCRHAHGEAELRKKTNKHLLRRKDDQLPPSIREDDLILPLRSNKFNENSRFLFQVPPPPPLVYSSSGQPVSSLGKMRQSHSHSNLHSNSRTGLGFNTQSIQAKTLPPILRYIDQEGEGDHRMKRNYSCDDIFRKGECFSNSQSHPNLQNHSHPQPQPLPPQFNSFHDNQNSDITNVPCIRGSSSLNNLRSWDSNSKSDQLNTSQDNIFGLVGLDKDPGLSSASIIKNRFQDDDSEKQLLDLRSNETDLSSFCSLKRMEDSSNSLVSNISDLSFGDDFLGGVLNNKLQNHQVLKHSPGHMLNSLFNCNTDNHSGSATGHNCPPSSIVSEKKRDEINCLDYFKNVADVVPSEGFFSKVSQFTNSSEVTHSPILVKIKFLDSAEISSLSTGEVPAILIPSEDMKSAKVHFLSI</sequence>
<keyword evidence="9" id="KW-1185">Reference proteome</keyword>
<evidence type="ECO:0000256" key="2">
    <source>
        <dbReference type="ARBA" id="ARBA00022737"/>
    </source>
</evidence>
<feature type="region of interest" description="Disordered" evidence="6">
    <location>
        <begin position="64"/>
        <end position="85"/>
    </location>
</feature>
<reference evidence="8 9" key="1">
    <citation type="journal article" date="2004" name="Science">
        <title>Complete genome sequence of the apicomplexan, Cryptosporidium parvum.</title>
        <authorList>
            <person name="Abrahamsen M.S."/>
            <person name="Templeton T.J."/>
            <person name="Enomoto S."/>
            <person name="Abrahante J.E."/>
            <person name="Zhu G."/>
            <person name="Lancto C.A."/>
            <person name="Deng M."/>
            <person name="Liu C."/>
            <person name="Widmer G."/>
            <person name="Tzipori S."/>
            <person name="Buck G.A."/>
            <person name="Xu P."/>
            <person name="Bankier A.T."/>
            <person name="Dear P.H."/>
            <person name="Konfortov B.A."/>
            <person name="Spriggs H.F."/>
            <person name="Iyer L."/>
            <person name="Anantharaman V."/>
            <person name="Aravind L."/>
            <person name="Kapur V."/>
        </authorList>
    </citation>
    <scope>NUCLEOTIDE SEQUENCE [LARGE SCALE GENOMIC DNA]</scope>
    <source>
        <strain evidence="9">Iowa II</strain>
    </source>
</reference>
<feature type="zinc finger region" description="C3H1-type" evidence="5">
    <location>
        <begin position="127"/>
        <end position="154"/>
    </location>
</feature>
<dbReference type="OMA" id="GSEESHN"/>
<dbReference type="GO" id="GO:0008270">
    <property type="term" value="F:zinc ion binding"/>
    <property type="evidence" value="ECO:0007669"/>
    <property type="project" value="UniProtKB-KW"/>
</dbReference>
<feature type="region of interest" description="Disordered" evidence="6">
    <location>
        <begin position="320"/>
        <end position="351"/>
    </location>
</feature>